<reference evidence="1" key="1">
    <citation type="submission" date="2021-03" db="EMBL/GenBank/DDBJ databases">
        <title>Genomic Encyclopedia of Type Strains, Phase IV (KMG-IV): sequencing the most valuable type-strain genomes for metagenomic binning, comparative biology and taxonomic classification.</title>
        <authorList>
            <person name="Goeker M."/>
        </authorList>
    </citation>
    <scope>NUCLEOTIDE SEQUENCE</scope>
    <source>
        <strain evidence="1">DSM 18131</strain>
    </source>
</reference>
<evidence type="ECO:0000313" key="1">
    <source>
        <dbReference type="EMBL" id="MBP1875966.1"/>
    </source>
</evidence>
<dbReference type="EMBL" id="JAGGJR010000014">
    <property type="protein sequence ID" value="MBP1875966.1"/>
    <property type="molecule type" value="Genomic_DNA"/>
</dbReference>
<sequence>MFGIFRSERMMPLIYARHFAALGAGLLLLGAAGCQKEPESTASQPAGSCKPDAAEALAGKDRISDEDAKQMTGATIVRQLKPGDPATMDFRQERVTIETDPATGKIVRATCG</sequence>
<comment type="caution">
    <text evidence="1">The sequence shown here is derived from an EMBL/GenBank/DDBJ whole genome shotgun (WGS) entry which is preliminary data.</text>
</comment>
<keyword evidence="2" id="KW-1185">Reference proteome</keyword>
<organism evidence="1 2">
    <name type="scientific">Ensifer adhaerens</name>
    <name type="common">Sinorhizobium morelense</name>
    <dbReference type="NCBI Taxonomy" id="106592"/>
    <lineage>
        <taxon>Bacteria</taxon>
        <taxon>Pseudomonadati</taxon>
        <taxon>Pseudomonadota</taxon>
        <taxon>Alphaproteobacteria</taxon>
        <taxon>Hyphomicrobiales</taxon>
        <taxon>Rhizobiaceae</taxon>
        <taxon>Sinorhizobium/Ensifer group</taxon>
        <taxon>Ensifer</taxon>
    </lineage>
</organism>
<protein>
    <submittedName>
        <fullName evidence="1">Uncharacterized protein</fullName>
    </submittedName>
</protein>
<accession>A0ACC5T4Y9</accession>
<dbReference type="Proteomes" id="UP000823773">
    <property type="component" value="Unassembled WGS sequence"/>
</dbReference>
<name>A0ACC5T4Y9_ENSAD</name>
<evidence type="ECO:0000313" key="2">
    <source>
        <dbReference type="Proteomes" id="UP000823773"/>
    </source>
</evidence>
<proteinExistence type="predicted"/>
<gene>
    <name evidence="1" type="ORF">J2Z19_005715</name>
</gene>